<dbReference type="CDD" id="cd07989">
    <property type="entry name" value="LPLAT_AGPAT-like"/>
    <property type="match status" value="1"/>
</dbReference>
<evidence type="ECO:0000313" key="4">
    <source>
        <dbReference type="EMBL" id="GAA4266884.1"/>
    </source>
</evidence>
<feature type="domain" description="Phospholipid/glycerol acyltransferase" evidence="3">
    <location>
        <begin position="34"/>
        <end position="153"/>
    </location>
</feature>
<dbReference type="SMART" id="SM00563">
    <property type="entry name" value="PlsC"/>
    <property type="match status" value="1"/>
</dbReference>
<keyword evidence="5" id="KW-1185">Reference proteome</keyword>
<dbReference type="EMBL" id="BAABAU010000003">
    <property type="protein sequence ID" value="GAA4266884.1"/>
    <property type="molecule type" value="Genomic_DNA"/>
</dbReference>
<comment type="caution">
    <text evidence="4">The sequence shown here is derived from an EMBL/GenBank/DDBJ whole genome shotgun (WGS) entry which is preliminary data.</text>
</comment>
<dbReference type="Proteomes" id="UP001501594">
    <property type="component" value="Unassembled WGS sequence"/>
</dbReference>
<evidence type="ECO:0000259" key="3">
    <source>
        <dbReference type="SMART" id="SM00563"/>
    </source>
</evidence>
<organism evidence="4 5">
    <name type="scientific">Frondihabitans peucedani</name>
    <dbReference type="NCBI Taxonomy" id="598626"/>
    <lineage>
        <taxon>Bacteria</taxon>
        <taxon>Bacillati</taxon>
        <taxon>Actinomycetota</taxon>
        <taxon>Actinomycetes</taxon>
        <taxon>Micrococcales</taxon>
        <taxon>Microbacteriaceae</taxon>
        <taxon>Frondihabitans</taxon>
    </lineage>
</organism>
<dbReference type="Pfam" id="PF01553">
    <property type="entry name" value="Acyltransferase"/>
    <property type="match status" value="1"/>
</dbReference>
<reference evidence="5" key="1">
    <citation type="journal article" date="2019" name="Int. J. Syst. Evol. Microbiol.">
        <title>The Global Catalogue of Microorganisms (GCM) 10K type strain sequencing project: providing services to taxonomists for standard genome sequencing and annotation.</title>
        <authorList>
            <consortium name="The Broad Institute Genomics Platform"/>
            <consortium name="The Broad Institute Genome Sequencing Center for Infectious Disease"/>
            <person name="Wu L."/>
            <person name="Ma J."/>
        </authorList>
    </citation>
    <scope>NUCLEOTIDE SEQUENCE [LARGE SCALE GENOMIC DNA]</scope>
    <source>
        <strain evidence="5">JCM 17442</strain>
    </source>
</reference>
<dbReference type="RefSeq" id="WP_344796659.1">
    <property type="nucleotide sequence ID" value="NZ_BAABAU010000003.1"/>
</dbReference>
<keyword evidence="2 4" id="KW-0012">Acyltransferase</keyword>
<sequence>MYAFFRALVVRPVLFWWFRVKVVGLENVPKRGPVILASNHLAFIDSVVIPGVVKRPMTYLVASTYYEKSGFGGRLLGWFLRQIGQLPIDRSGGSASKASLETGLQVLSENGLIGIYPEGSRSRDGKMHRGRTGVARLVLASGVPVVPCAVTGTDRIFVPGKRLPRRGGITVELGRPLQFETVEGDYDAPRLRAVTDEIMQTVRAMSGQEYVDAYASSSRA</sequence>
<protein>
    <submittedName>
        <fullName evidence="4">Lysophospholipid acyltransferase family protein</fullName>
    </submittedName>
</protein>
<dbReference type="GO" id="GO:0016746">
    <property type="term" value="F:acyltransferase activity"/>
    <property type="evidence" value="ECO:0007669"/>
    <property type="project" value="UniProtKB-KW"/>
</dbReference>
<evidence type="ECO:0000256" key="1">
    <source>
        <dbReference type="ARBA" id="ARBA00022679"/>
    </source>
</evidence>
<gene>
    <name evidence="4" type="ORF">GCM10022256_24960</name>
</gene>
<proteinExistence type="predicted"/>
<name>A0ABP8E3U4_9MICO</name>
<keyword evidence="1" id="KW-0808">Transferase</keyword>
<evidence type="ECO:0000313" key="5">
    <source>
        <dbReference type="Proteomes" id="UP001501594"/>
    </source>
</evidence>
<dbReference type="PANTHER" id="PTHR10434:SF11">
    <property type="entry name" value="1-ACYL-SN-GLYCEROL-3-PHOSPHATE ACYLTRANSFERASE"/>
    <property type="match status" value="1"/>
</dbReference>
<dbReference type="PANTHER" id="PTHR10434">
    <property type="entry name" value="1-ACYL-SN-GLYCEROL-3-PHOSPHATE ACYLTRANSFERASE"/>
    <property type="match status" value="1"/>
</dbReference>
<accession>A0ABP8E3U4</accession>
<evidence type="ECO:0000256" key="2">
    <source>
        <dbReference type="ARBA" id="ARBA00023315"/>
    </source>
</evidence>
<dbReference type="InterPro" id="IPR002123">
    <property type="entry name" value="Plipid/glycerol_acylTrfase"/>
</dbReference>
<dbReference type="SUPFAM" id="SSF69593">
    <property type="entry name" value="Glycerol-3-phosphate (1)-acyltransferase"/>
    <property type="match status" value="1"/>
</dbReference>